<sequence>MSGGIHTNTDAMDAHGKHLTGEITSALDKAREASTQTPIDAGAMGALCQMWTVLFEEERDAAEKLLEQLPRSMEDSGNKVKEAAQEFRDRDEEAVNRFEGMR</sequence>
<dbReference type="EMBL" id="JAVDXW010000001">
    <property type="protein sequence ID" value="MDR7301012.1"/>
    <property type="molecule type" value="Genomic_DNA"/>
</dbReference>
<dbReference type="Proteomes" id="UP001180845">
    <property type="component" value="Unassembled WGS sequence"/>
</dbReference>
<evidence type="ECO:0000313" key="3">
    <source>
        <dbReference type="Proteomes" id="UP001180845"/>
    </source>
</evidence>
<feature type="region of interest" description="Disordered" evidence="1">
    <location>
        <begin position="70"/>
        <end position="102"/>
    </location>
</feature>
<keyword evidence="3" id="KW-1185">Reference proteome</keyword>
<protein>
    <submittedName>
        <fullName evidence="2">Uncharacterized protein YukE</fullName>
    </submittedName>
</protein>
<name>A0AAE3ZD08_9ACTN</name>
<dbReference type="Pfam" id="PF10824">
    <property type="entry name" value="T7SS_ESX_EspC"/>
    <property type="match status" value="1"/>
</dbReference>
<gene>
    <name evidence="2" type="ORF">JOF55_001193</name>
</gene>
<accession>A0AAE3ZD08</accession>
<organism evidence="2 3">
    <name type="scientific">Haloactinomyces albus</name>
    <dbReference type="NCBI Taxonomy" id="1352928"/>
    <lineage>
        <taxon>Bacteria</taxon>
        <taxon>Bacillati</taxon>
        <taxon>Actinomycetota</taxon>
        <taxon>Actinomycetes</taxon>
        <taxon>Actinopolysporales</taxon>
        <taxon>Actinopolysporaceae</taxon>
        <taxon>Haloactinomyces</taxon>
    </lineage>
</organism>
<evidence type="ECO:0000256" key="1">
    <source>
        <dbReference type="SAM" id="MobiDB-lite"/>
    </source>
</evidence>
<dbReference type="GO" id="GO:0009306">
    <property type="term" value="P:protein secretion"/>
    <property type="evidence" value="ECO:0007669"/>
    <property type="project" value="InterPro"/>
</dbReference>
<dbReference type="AlphaFoldDB" id="A0AAE3ZD08"/>
<dbReference type="InterPro" id="IPR022536">
    <property type="entry name" value="EspC"/>
</dbReference>
<dbReference type="RefSeq" id="WP_310270725.1">
    <property type="nucleotide sequence ID" value="NZ_JAVDXW010000001.1"/>
</dbReference>
<reference evidence="2" key="1">
    <citation type="submission" date="2023-07" db="EMBL/GenBank/DDBJ databases">
        <title>Sequencing the genomes of 1000 actinobacteria strains.</title>
        <authorList>
            <person name="Klenk H.-P."/>
        </authorList>
    </citation>
    <scope>NUCLEOTIDE SEQUENCE</scope>
    <source>
        <strain evidence="2">DSM 45977</strain>
    </source>
</reference>
<proteinExistence type="predicted"/>
<evidence type="ECO:0000313" key="2">
    <source>
        <dbReference type="EMBL" id="MDR7301012.1"/>
    </source>
</evidence>
<comment type="caution">
    <text evidence="2">The sequence shown here is derived from an EMBL/GenBank/DDBJ whole genome shotgun (WGS) entry which is preliminary data.</text>
</comment>